<keyword evidence="9" id="KW-0732">Signal</keyword>
<keyword evidence="6" id="KW-1015">Disulfide bond</keyword>
<dbReference type="PANTHER" id="PTHR24252">
    <property type="entry name" value="ACROSIN-RELATED"/>
    <property type="match status" value="1"/>
</dbReference>
<evidence type="ECO:0000313" key="12">
    <source>
        <dbReference type="Proteomes" id="UP001231518"/>
    </source>
</evidence>
<dbReference type="InterPro" id="IPR009003">
    <property type="entry name" value="Peptidase_S1_PA"/>
</dbReference>
<evidence type="ECO:0000259" key="10">
    <source>
        <dbReference type="PROSITE" id="PS50240"/>
    </source>
</evidence>
<dbReference type="EMBL" id="JARGEI010000028">
    <property type="protein sequence ID" value="KAJ8706525.1"/>
    <property type="molecule type" value="Genomic_DNA"/>
</dbReference>
<dbReference type="PRINTS" id="PR00722">
    <property type="entry name" value="CHYMOTRYPSIN"/>
</dbReference>
<evidence type="ECO:0000313" key="11">
    <source>
        <dbReference type="EMBL" id="KAJ8706525.1"/>
    </source>
</evidence>
<feature type="domain" description="Peptidase S1" evidence="10">
    <location>
        <begin position="154"/>
        <end position="406"/>
    </location>
</feature>
<dbReference type="PROSITE" id="PS00134">
    <property type="entry name" value="TRYPSIN_HIS"/>
    <property type="match status" value="1"/>
</dbReference>
<comment type="caution">
    <text evidence="11">The sequence shown here is derived from an EMBL/GenBank/DDBJ whole genome shotgun (WGS) entry which is preliminary data.</text>
</comment>
<proteinExistence type="predicted"/>
<evidence type="ECO:0000256" key="5">
    <source>
        <dbReference type="ARBA" id="ARBA00022825"/>
    </source>
</evidence>
<organism evidence="11 12">
    <name type="scientific">Mythimna separata</name>
    <name type="common">Oriental armyworm</name>
    <name type="synonym">Pseudaletia separata</name>
    <dbReference type="NCBI Taxonomy" id="271217"/>
    <lineage>
        <taxon>Eukaryota</taxon>
        <taxon>Metazoa</taxon>
        <taxon>Ecdysozoa</taxon>
        <taxon>Arthropoda</taxon>
        <taxon>Hexapoda</taxon>
        <taxon>Insecta</taxon>
        <taxon>Pterygota</taxon>
        <taxon>Neoptera</taxon>
        <taxon>Endopterygota</taxon>
        <taxon>Lepidoptera</taxon>
        <taxon>Glossata</taxon>
        <taxon>Ditrysia</taxon>
        <taxon>Noctuoidea</taxon>
        <taxon>Noctuidae</taxon>
        <taxon>Noctuinae</taxon>
        <taxon>Hadenini</taxon>
        <taxon>Mythimna</taxon>
    </lineage>
</organism>
<dbReference type="Gene3D" id="2.40.10.10">
    <property type="entry name" value="Trypsin-like serine proteases"/>
    <property type="match status" value="2"/>
</dbReference>
<name>A0AAD7Y8F1_MYTSE</name>
<keyword evidence="5" id="KW-0720">Serine protease</keyword>
<dbReference type="PANTHER" id="PTHR24252:SF7">
    <property type="entry name" value="HYALIN"/>
    <property type="match status" value="1"/>
</dbReference>
<evidence type="ECO:0000256" key="8">
    <source>
        <dbReference type="ARBA" id="ARBA00038868"/>
    </source>
</evidence>
<evidence type="ECO:0000256" key="2">
    <source>
        <dbReference type="ARBA" id="ARBA00022525"/>
    </source>
</evidence>
<evidence type="ECO:0000256" key="3">
    <source>
        <dbReference type="ARBA" id="ARBA00022670"/>
    </source>
</evidence>
<gene>
    <name evidence="11" type="ORF">PYW07_012603</name>
</gene>
<comment type="subcellular location">
    <subcellularLocation>
        <location evidence="1">Secreted</location>
    </subcellularLocation>
</comment>
<accession>A0AAD7Y8F1</accession>
<feature type="signal peptide" evidence="9">
    <location>
        <begin position="1"/>
        <end position="25"/>
    </location>
</feature>
<dbReference type="FunFam" id="2.40.10.10:FF:000047">
    <property type="entry name" value="Trypsin eta"/>
    <property type="match status" value="1"/>
</dbReference>
<dbReference type="GO" id="GO:0005576">
    <property type="term" value="C:extracellular region"/>
    <property type="evidence" value="ECO:0007669"/>
    <property type="project" value="UniProtKB-SubCell"/>
</dbReference>
<reference evidence="11" key="1">
    <citation type="submission" date="2023-03" db="EMBL/GenBank/DDBJ databases">
        <title>Chromosome-level genomes of two armyworms, Mythimna separata and Mythimna loreyi, provide insights into the biosynthesis and reception of sex pheromones.</title>
        <authorList>
            <person name="Zhao H."/>
        </authorList>
    </citation>
    <scope>NUCLEOTIDE SEQUENCE</scope>
    <source>
        <strain evidence="11">BeijingLab</strain>
        <tissue evidence="11">Pupa</tissue>
    </source>
</reference>
<dbReference type="InterPro" id="IPR018114">
    <property type="entry name" value="TRYPSIN_HIS"/>
</dbReference>
<keyword evidence="12" id="KW-1185">Reference proteome</keyword>
<dbReference type="InterPro" id="IPR001314">
    <property type="entry name" value="Peptidase_S1A"/>
</dbReference>
<dbReference type="SUPFAM" id="SSF50494">
    <property type="entry name" value="Trypsin-like serine proteases"/>
    <property type="match status" value="1"/>
</dbReference>
<dbReference type="InterPro" id="IPR043504">
    <property type="entry name" value="Peptidase_S1_PA_chymotrypsin"/>
</dbReference>
<comment type="catalytic activity">
    <reaction evidence="7">
        <text>Preferential cleavage: Arg-|-Xaa, Lys-|-Xaa.</text>
        <dbReference type="EC" id="3.4.21.4"/>
    </reaction>
</comment>
<dbReference type="GO" id="GO:0016485">
    <property type="term" value="P:protein processing"/>
    <property type="evidence" value="ECO:0007669"/>
    <property type="project" value="UniProtKB-ARBA"/>
</dbReference>
<dbReference type="SMART" id="SM00020">
    <property type="entry name" value="Tryp_SPc"/>
    <property type="match status" value="1"/>
</dbReference>
<evidence type="ECO:0000256" key="1">
    <source>
        <dbReference type="ARBA" id="ARBA00004613"/>
    </source>
</evidence>
<evidence type="ECO:0000256" key="7">
    <source>
        <dbReference type="ARBA" id="ARBA00036320"/>
    </source>
</evidence>
<dbReference type="Pfam" id="PF00089">
    <property type="entry name" value="Trypsin"/>
    <property type="match status" value="1"/>
</dbReference>
<sequence length="409" mass="45324">MTDQRQHKMLRNFFLFLFLLTSARGQREGESCVEEYTNTIGRCTVIDACQSARQDFHTSRIRPTFCSYNAFGDRIVCCRDGSSILNSAATQDRDERPIWGNAVDINDRRRISEKKCEEYTRSVVKKVGYIPLIPNPESFSVSEAKCDYTGIELIVGGKNAKLGEFPHMAAIGWADYNGGHKFSCGGSLISPLYVLTAAHCSQDRTAQIPEPVVVRLGDQNIDNRVADGAKPIDVAIRRFIQHPDYASPKVYDDIALIELVANVRFSSAIRPACLWNRPDLGAHRTVIATGWGKLNSRSRDTAKELQKVSLPLLDVAFCNETLKSLISRNWRQGFVDSQICAGDLKGGKDTCQGDSGAPIQVVSTDNSCIFHIVGITSFGKNCGDADRPAVYTRVSSYLDWIEGIVWPGQ</sequence>
<evidence type="ECO:0000256" key="6">
    <source>
        <dbReference type="ARBA" id="ARBA00023157"/>
    </source>
</evidence>
<dbReference type="PROSITE" id="PS50240">
    <property type="entry name" value="TRYPSIN_DOM"/>
    <property type="match status" value="1"/>
</dbReference>
<dbReference type="GO" id="GO:0004252">
    <property type="term" value="F:serine-type endopeptidase activity"/>
    <property type="evidence" value="ECO:0007669"/>
    <property type="project" value="UniProtKB-EC"/>
</dbReference>
<keyword evidence="4" id="KW-0378">Hydrolase</keyword>
<dbReference type="Proteomes" id="UP001231518">
    <property type="component" value="Chromosome 30"/>
</dbReference>
<dbReference type="EC" id="3.4.21.4" evidence="8"/>
<dbReference type="AlphaFoldDB" id="A0AAD7Y8F1"/>
<protein>
    <recommendedName>
        <fullName evidence="8">trypsin</fullName>
        <ecNumber evidence="8">3.4.21.4</ecNumber>
    </recommendedName>
</protein>
<evidence type="ECO:0000256" key="9">
    <source>
        <dbReference type="SAM" id="SignalP"/>
    </source>
</evidence>
<dbReference type="InterPro" id="IPR001254">
    <property type="entry name" value="Trypsin_dom"/>
</dbReference>
<keyword evidence="2" id="KW-0964">Secreted</keyword>
<feature type="chain" id="PRO_5042087285" description="trypsin" evidence="9">
    <location>
        <begin position="26"/>
        <end position="409"/>
    </location>
</feature>
<keyword evidence="3" id="KW-0645">Protease</keyword>
<dbReference type="CDD" id="cd00190">
    <property type="entry name" value="Tryp_SPc"/>
    <property type="match status" value="1"/>
</dbReference>
<evidence type="ECO:0000256" key="4">
    <source>
        <dbReference type="ARBA" id="ARBA00022801"/>
    </source>
</evidence>